<organism evidence="14 15">
    <name type="scientific">Pseudolycoriella hygida</name>
    <dbReference type="NCBI Taxonomy" id="35572"/>
    <lineage>
        <taxon>Eukaryota</taxon>
        <taxon>Metazoa</taxon>
        <taxon>Ecdysozoa</taxon>
        <taxon>Arthropoda</taxon>
        <taxon>Hexapoda</taxon>
        <taxon>Insecta</taxon>
        <taxon>Pterygota</taxon>
        <taxon>Neoptera</taxon>
        <taxon>Endopterygota</taxon>
        <taxon>Diptera</taxon>
        <taxon>Nematocera</taxon>
        <taxon>Sciaroidea</taxon>
        <taxon>Sciaridae</taxon>
        <taxon>Pseudolycoriella</taxon>
    </lineage>
</organism>
<dbReference type="GO" id="GO:0030424">
    <property type="term" value="C:axon"/>
    <property type="evidence" value="ECO:0007669"/>
    <property type="project" value="TreeGrafter"/>
</dbReference>
<dbReference type="FunFam" id="2.60.40.10:FF:000017">
    <property type="entry name" value="Down syndrome cell adhesion molecule b"/>
    <property type="match status" value="2"/>
</dbReference>
<dbReference type="FunFam" id="2.60.40.10:FF:000333">
    <property type="entry name" value="Down syndrome cell adhesion molecule"/>
    <property type="match status" value="1"/>
</dbReference>
<evidence type="ECO:0000256" key="8">
    <source>
        <dbReference type="ARBA" id="ARBA00023157"/>
    </source>
</evidence>
<dbReference type="SUPFAM" id="SSF48726">
    <property type="entry name" value="Immunoglobulin"/>
    <property type="match status" value="9"/>
</dbReference>
<evidence type="ECO:0000256" key="3">
    <source>
        <dbReference type="ARBA" id="ARBA00022729"/>
    </source>
</evidence>
<dbReference type="CDD" id="cd00096">
    <property type="entry name" value="Ig"/>
    <property type="match status" value="2"/>
</dbReference>
<dbReference type="InterPro" id="IPR013098">
    <property type="entry name" value="Ig_I-set"/>
</dbReference>
<dbReference type="InterPro" id="IPR036116">
    <property type="entry name" value="FN3_sf"/>
</dbReference>
<dbReference type="Pfam" id="PF07679">
    <property type="entry name" value="I-set"/>
    <property type="match status" value="4"/>
</dbReference>
<dbReference type="PROSITE" id="PS50835">
    <property type="entry name" value="IG_LIKE"/>
    <property type="match status" value="9"/>
</dbReference>
<dbReference type="EMBL" id="WJQU01000002">
    <property type="protein sequence ID" value="KAJ6641868.1"/>
    <property type="molecule type" value="Genomic_DNA"/>
</dbReference>
<dbReference type="GO" id="GO:0007411">
    <property type="term" value="P:axon guidance"/>
    <property type="evidence" value="ECO:0007669"/>
    <property type="project" value="TreeGrafter"/>
</dbReference>
<feature type="region of interest" description="Disordered" evidence="10">
    <location>
        <begin position="1611"/>
        <end position="1689"/>
    </location>
</feature>
<dbReference type="InterPro" id="IPR003599">
    <property type="entry name" value="Ig_sub"/>
</dbReference>
<dbReference type="SUPFAM" id="SSF49265">
    <property type="entry name" value="Fibronectin type III"/>
    <property type="match status" value="3"/>
</dbReference>
<feature type="domain" description="Ig-like" evidence="12">
    <location>
        <begin position="35"/>
        <end position="98"/>
    </location>
</feature>
<dbReference type="PANTHER" id="PTHR10075:SF100">
    <property type="entry name" value="FASCICLIN-2"/>
    <property type="match status" value="1"/>
</dbReference>
<feature type="domain" description="Fibronectin type-III" evidence="13">
    <location>
        <begin position="1090"/>
        <end position="1188"/>
    </location>
</feature>
<dbReference type="InterPro" id="IPR056754">
    <property type="entry name" value="DSCAM/DSCAML_C"/>
</dbReference>
<keyword evidence="4" id="KW-0677">Repeat</keyword>
<dbReference type="FunFam" id="2.60.40.10:FF:001049">
    <property type="entry name" value="Down syndrome cell adhesion molecule-like protein Dscam2"/>
    <property type="match status" value="1"/>
</dbReference>
<keyword evidence="3" id="KW-0732">Signal</keyword>
<dbReference type="FunFam" id="2.60.40.10:FF:000104">
    <property type="entry name" value="Down syndrome cell adhesion molecule b"/>
    <property type="match status" value="1"/>
</dbReference>
<proteinExistence type="predicted"/>
<keyword evidence="2 11" id="KW-0812">Transmembrane</keyword>
<dbReference type="InterPro" id="IPR003598">
    <property type="entry name" value="Ig_sub2"/>
</dbReference>
<dbReference type="OrthoDB" id="5969272at2759"/>
<evidence type="ECO:0000256" key="9">
    <source>
        <dbReference type="ARBA" id="ARBA00023319"/>
    </source>
</evidence>
<dbReference type="Pfam" id="PF00041">
    <property type="entry name" value="fn3"/>
    <property type="match status" value="5"/>
</dbReference>
<evidence type="ECO:0000256" key="1">
    <source>
        <dbReference type="ARBA" id="ARBA00004479"/>
    </source>
</evidence>
<dbReference type="Proteomes" id="UP001151699">
    <property type="component" value="Chromosome B"/>
</dbReference>
<feature type="domain" description="Ig-like" evidence="12">
    <location>
        <begin position="292"/>
        <end position="350"/>
    </location>
</feature>
<feature type="domain" description="Ig-like" evidence="12">
    <location>
        <begin position="676"/>
        <end position="772"/>
    </location>
</feature>
<evidence type="ECO:0000256" key="10">
    <source>
        <dbReference type="SAM" id="MobiDB-lite"/>
    </source>
</evidence>
<evidence type="ECO:0000256" key="11">
    <source>
        <dbReference type="SAM" id="Phobius"/>
    </source>
</evidence>
<keyword evidence="5" id="KW-0130">Cell adhesion</keyword>
<evidence type="ECO:0000313" key="14">
    <source>
        <dbReference type="EMBL" id="KAJ6641868.1"/>
    </source>
</evidence>
<feature type="domain" description="Fibronectin type-III" evidence="13">
    <location>
        <begin position="1277"/>
        <end position="1370"/>
    </location>
</feature>
<reference evidence="14" key="1">
    <citation type="submission" date="2022-07" db="EMBL/GenBank/DDBJ databases">
        <authorList>
            <person name="Trinca V."/>
            <person name="Uliana J.V.C."/>
            <person name="Torres T.T."/>
            <person name="Ward R.J."/>
            <person name="Monesi N."/>
        </authorList>
    </citation>
    <scope>NUCLEOTIDE SEQUENCE</scope>
    <source>
        <strain evidence="14">HSMRA1968</strain>
        <tissue evidence="14">Whole embryos</tissue>
    </source>
</reference>
<evidence type="ECO:0000259" key="13">
    <source>
        <dbReference type="PROSITE" id="PS50853"/>
    </source>
</evidence>
<feature type="domain" description="Fibronectin type-III" evidence="13">
    <location>
        <begin position="1374"/>
        <end position="1471"/>
    </location>
</feature>
<evidence type="ECO:0000256" key="2">
    <source>
        <dbReference type="ARBA" id="ARBA00022692"/>
    </source>
</evidence>
<dbReference type="InterPro" id="IPR036179">
    <property type="entry name" value="Ig-like_dom_sf"/>
</dbReference>
<dbReference type="CDD" id="cd00063">
    <property type="entry name" value="FN3"/>
    <property type="match status" value="6"/>
</dbReference>
<feature type="compositionally biased region" description="Basic residues" evidence="10">
    <location>
        <begin position="1628"/>
        <end position="1637"/>
    </location>
</feature>
<dbReference type="GO" id="GO:0070593">
    <property type="term" value="P:dendrite self-avoidance"/>
    <property type="evidence" value="ECO:0007669"/>
    <property type="project" value="TreeGrafter"/>
</dbReference>
<dbReference type="SMART" id="SM00408">
    <property type="entry name" value="IGc2"/>
    <property type="match status" value="9"/>
</dbReference>
<keyword evidence="9" id="KW-0393">Immunoglobulin domain</keyword>
<keyword evidence="15" id="KW-1185">Reference proteome</keyword>
<evidence type="ECO:0000259" key="12">
    <source>
        <dbReference type="PROSITE" id="PS50835"/>
    </source>
</evidence>
<feature type="domain" description="Ig-like" evidence="12">
    <location>
        <begin position="194"/>
        <end position="287"/>
    </location>
</feature>
<feature type="domain" description="Ig-like" evidence="12">
    <location>
        <begin position="357"/>
        <end position="473"/>
    </location>
</feature>
<dbReference type="FunFam" id="2.60.40.10:FF:000028">
    <property type="entry name" value="Neuronal cell adhesion molecule"/>
    <property type="match status" value="1"/>
</dbReference>
<dbReference type="Pfam" id="PF00047">
    <property type="entry name" value="ig"/>
    <property type="match status" value="1"/>
</dbReference>
<evidence type="ECO:0000313" key="15">
    <source>
        <dbReference type="Proteomes" id="UP001151699"/>
    </source>
</evidence>
<feature type="compositionally biased region" description="Low complexity" evidence="10">
    <location>
        <begin position="1736"/>
        <end position="1751"/>
    </location>
</feature>
<evidence type="ECO:0000256" key="6">
    <source>
        <dbReference type="ARBA" id="ARBA00022989"/>
    </source>
</evidence>
<dbReference type="Gene3D" id="2.60.40.10">
    <property type="entry name" value="Immunoglobulins"/>
    <property type="match status" value="14"/>
</dbReference>
<feature type="domain" description="Ig-like" evidence="12">
    <location>
        <begin position="575"/>
        <end position="665"/>
    </location>
</feature>
<name>A0A9Q0N1D9_9DIPT</name>
<feature type="transmembrane region" description="Helical" evidence="11">
    <location>
        <begin position="1491"/>
        <end position="1513"/>
    </location>
</feature>
<dbReference type="InterPro" id="IPR013151">
    <property type="entry name" value="Immunoglobulin_dom"/>
</dbReference>
<keyword evidence="8" id="KW-1015">Disulfide bond</keyword>
<keyword evidence="7 11" id="KW-0472">Membrane</keyword>
<keyword evidence="6 11" id="KW-1133">Transmembrane helix</keyword>
<accession>A0A9Q0N1D9</accession>
<feature type="domain" description="Fibronectin type-III" evidence="13">
    <location>
        <begin position="777"/>
        <end position="880"/>
    </location>
</feature>
<dbReference type="GO" id="GO:0005886">
    <property type="term" value="C:plasma membrane"/>
    <property type="evidence" value="ECO:0007669"/>
    <property type="project" value="TreeGrafter"/>
</dbReference>
<evidence type="ECO:0000256" key="5">
    <source>
        <dbReference type="ARBA" id="ARBA00022889"/>
    </source>
</evidence>
<dbReference type="PANTHER" id="PTHR10075">
    <property type="entry name" value="BASIGIN RELATED"/>
    <property type="match status" value="1"/>
</dbReference>
<feature type="domain" description="Fibronectin type-III" evidence="13">
    <location>
        <begin position="885"/>
        <end position="985"/>
    </location>
</feature>
<feature type="compositionally biased region" description="Polar residues" evidence="10">
    <location>
        <begin position="1611"/>
        <end position="1625"/>
    </location>
</feature>
<dbReference type="InterPro" id="IPR003961">
    <property type="entry name" value="FN3_dom"/>
</dbReference>
<dbReference type="PROSITE" id="PS50853">
    <property type="entry name" value="FN3"/>
    <property type="match status" value="6"/>
</dbReference>
<evidence type="ECO:0000256" key="7">
    <source>
        <dbReference type="ARBA" id="ARBA00023136"/>
    </source>
</evidence>
<dbReference type="CDD" id="cd20956">
    <property type="entry name" value="IgI_4_Dscam"/>
    <property type="match status" value="1"/>
</dbReference>
<dbReference type="InterPro" id="IPR013783">
    <property type="entry name" value="Ig-like_fold"/>
</dbReference>
<gene>
    <name evidence="14" type="primary">Dscam2_1</name>
    <name evidence="14" type="ORF">Bhyg_06813</name>
</gene>
<comment type="caution">
    <text evidence="14">The sequence shown here is derived from an EMBL/GenBank/DDBJ whole genome shotgun (WGS) entry which is preliminary data.</text>
</comment>
<feature type="domain" description="Ig-like" evidence="12">
    <location>
        <begin position="478"/>
        <end position="570"/>
    </location>
</feature>
<dbReference type="GO" id="GO:0007156">
    <property type="term" value="P:homophilic cell adhesion via plasma membrane adhesion molecules"/>
    <property type="evidence" value="ECO:0007669"/>
    <property type="project" value="TreeGrafter"/>
</dbReference>
<feature type="region of interest" description="Disordered" evidence="10">
    <location>
        <begin position="1728"/>
        <end position="1778"/>
    </location>
</feature>
<feature type="domain" description="Fibronectin type-III" evidence="13">
    <location>
        <begin position="990"/>
        <end position="1089"/>
    </location>
</feature>
<dbReference type="Pfam" id="PF13927">
    <property type="entry name" value="Ig_3"/>
    <property type="match status" value="3"/>
</dbReference>
<feature type="domain" description="Ig-like" evidence="12">
    <location>
        <begin position="102"/>
        <end position="188"/>
    </location>
</feature>
<dbReference type="GO" id="GO:0007417">
    <property type="term" value="P:central nervous system development"/>
    <property type="evidence" value="ECO:0007669"/>
    <property type="project" value="TreeGrafter"/>
</dbReference>
<protein>
    <submittedName>
        <fullName evidence="14">Down syndrome cell adhesion molecule-like protein Dscam2</fullName>
    </submittedName>
</protein>
<comment type="subcellular location">
    <subcellularLocation>
        <location evidence="1">Membrane</location>
        <topology evidence="1">Single-pass type I membrane protein</topology>
    </subcellularLocation>
</comment>
<feature type="domain" description="Ig-like" evidence="12">
    <location>
        <begin position="1176"/>
        <end position="1275"/>
    </location>
</feature>
<dbReference type="InterPro" id="IPR007110">
    <property type="entry name" value="Ig-like_dom"/>
</dbReference>
<dbReference type="SMART" id="SM00409">
    <property type="entry name" value="IG"/>
    <property type="match status" value="9"/>
</dbReference>
<evidence type="ECO:0000256" key="4">
    <source>
        <dbReference type="ARBA" id="ARBA00022737"/>
    </source>
</evidence>
<dbReference type="FunFam" id="2.60.40.10:FF:000093">
    <property type="entry name" value="Down syndrome cell adhesion molecule, isoform B"/>
    <property type="match status" value="1"/>
</dbReference>
<dbReference type="GO" id="GO:0098632">
    <property type="term" value="F:cell-cell adhesion mediator activity"/>
    <property type="evidence" value="ECO:0007669"/>
    <property type="project" value="TreeGrafter"/>
</dbReference>
<dbReference type="Pfam" id="PF25059">
    <property type="entry name" value="FN3_DSCAM-DSCAML_C"/>
    <property type="match status" value="1"/>
</dbReference>
<sequence>MVNGTKAYLRPFSSAVISQSQKLAAQSSTPVALLPQVRWHVRKNNRDEYLDNSNQQNNRVYVRDGTLVITSVKKTDAGTYFCTATNTEGSETLEVQLSITSPLTVHIQPTQQTVDLGKSAELVCNVNGFPRTNLWWLKDGQPLRTGSRVRLLTKEHIKITSVTKEDRGMYQCFIKNENDAVQATAEMKLGEVAPQLVYKFIEQTMQPGPSVSLKCSATGNPTPQITWSLDGFPMPNNDRLMIGQYVTVFGDVISHVNISVVKPDDGGEYECTARSRAGSMSHNGRLNIYGTPQIRPMPSISAVAGKSLTLKCPVAGYPIESIIWEKAADHGNYMCIARNKHNFTSQGAVEIKVLVPPKITPFSFARDLNVGDRTSIQCVVGTGDLPLSFTWLKDGQQIIPSTGSVIDNGNHKNDMGVVGTMGSDDGESAITIRQYDDFTSSLSITSVTRSQGGNYTCKVQNDAAMVWHSALLRVNVPPRISPFSFEDDITEGMRTQLMCSSSQGDQPFNITWLRDQQPINTADDQTININEYAPFSSILTFHNLTSKHNGNYTCEISNRGGKVDYTALLSVAVPPRWIVEPQDQSAVLGNSVIITCRADGFPLPVVQWKQSIGEQSVEYRELNYAGGNSGIESHPNGSLIISKVGEEHSGNFLCQASNGIGASLSKLIRLTVHVGPTVTVRNKKVSVRRGDRITLRCESEGDQPLEISWRAKGNRIDPTYDIRYQLKNSPLAKGIISELTIVQTTLNDRGEYSCVATNAYGHDHAALHLQVQEPPNFPKNLQVTELGSRSIVLAWQPNEQDAHSSHFGDAMPISNYILQFKEAQDVWHDHNNQKLLPGDKTTAIISQLKPSTSYHLRLYAENHLGKSAPSDILHVQTDAEIPGGPPLSVTVEPLDAQQLLVTWRPPERELWNGELLGYTIGYHKFGGSDQSYNYTKVGIPGGEGVSDFRLIGLEKYTQYSVTVQAFNSKGDGPASDPVMAHTLEDVPSAPPQSVNCIALTSQNIQVTWHAPPKENLHGIIQGYKLLYEPVNTDMDYGARETKITSALNTVLHGLQPYTNYSVQVLGFTRAGEGVASPIVSCVTSETVPEAPERIKSVVNTDSSVIISWLPPRRPNGIVTKYIVYIRILEKGQELKILKDILLSQNHHYEAKDLNTRETYEAWITASTRIGEGQSTPVIKLTPSSTIPAAVISFGQTLSVAWRVDVKLACLYVGTPKPQVEWKVLDSRSLKQQRLDIDVENTLTLRNVQRQHEGNYTCQVRNNHGTDHIIYQLLVQVPPDPPKLIISSTTITSVALEWIVGDNGGSQLRGFLLAYRREFDEWEEIVLDRRSNSYLLEHLQCGTRYQFTLAAFNKIGSGTSSNIENARTKGNEPVAPQRQHFIRANMTSVLLELSSWQDGGCPISYFTIEFRRNGHSDWILVSSNIVPQARFTIPDLEPQTAYDLRITAHNNAGPKVSEYYFVTLSLQGTIADGIGDHETDPSVTSLFQGDNWTVVTILLGVSMIVAVLGICFFLKTHFRSFFQRNEEPIPPISSKHSISEHRDQYYATVRKTPQSPCRDSSSALERIPEYSEDIYPYATFHLPDQENFAGNPNRHGHSGQSTIYDARDTLSMKQVRSSASSQQNIGTGKRSHGRKSKTQKSESEEYDSLGSDTESGSGEHGMNSRKDLDENGPVNFSSHAHSPGSRSGKERLAVFSRPTHHSKLVLFCGIITTHKCYYTQYSPNLNTSTEKLQISEPRPSSYSKQSRSPSGRHSVDMSFDLSDFDPPPKTHNQKPQSLQSNGIMASDHFKQKAASSYQNISHKNNLSQLPPTFTTSMTSSGNKMLINSTAAEIDLINSTLNKTYGDFLTMTPRRKSRLLAATRAMNDQWPSNYRSSSAPLHMQDLVTTINTPASSQAQSHCWNNYRGTDTISNADTIRLGSDMWNHRPKFISPSTNSLKYLNHHSSSANSESISNQTHGICSDNDKLHSAYANVSPPSAFSDSGNKFGISQGYRGGDWNGNGNVINSSSSNKLSSGNVSKCHSNQKDFTIAV</sequence>
<dbReference type="SMART" id="SM00060">
    <property type="entry name" value="FN3"/>
    <property type="match status" value="6"/>
</dbReference>